<keyword evidence="1" id="KW-0472">Membrane</keyword>
<keyword evidence="3" id="KW-1185">Reference proteome</keyword>
<feature type="transmembrane region" description="Helical" evidence="1">
    <location>
        <begin position="79"/>
        <end position="101"/>
    </location>
</feature>
<evidence type="ECO:0000313" key="3">
    <source>
        <dbReference type="Proteomes" id="UP000260644"/>
    </source>
</evidence>
<evidence type="ECO:0000256" key="1">
    <source>
        <dbReference type="SAM" id="Phobius"/>
    </source>
</evidence>
<protein>
    <submittedName>
        <fullName evidence="2">Uncharacterized protein</fullName>
    </submittedName>
</protein>
<dbReference type="Proteomes" id="UP000260644">
    <property type="component" value="Unassembled WGS sequence"/>
</dbReference>
<proteinExistence type="predicted"/>
<feature type="transmembrane region" description="Helical" evidence="1">
    <location>
        <begin position="55"/>
        <end position="73"/>
    </location>
</feature>
<reference evidence="2 3" key="1">
    <citation type="submission" date="2018-07" db="EMBL/GenBank/DDBJ databases">
        <title>Chitinophaga K2CV101002-2 sp. nov., isolated from a monsoon evergreen broad-leaved forest soil.</title>
        <authorList>
            <person name="Lv Y."/>
        </authorList>
    </citation>
    <scope>NUCLEOTIDE SEQUENCE [LARGE SCALE GENOMIC DNA]</scope>
    <source>
        <strain evidence="2 3">GDMCC 1.1288</strain>
    </source>
</reference>
<gene>
    <name evidence="2" type="ORF">DVR12_17640</name>
</gene>
<evidence type="ECO:0000313" key="2">
    <source>
        <dbReference type="EMBL" id="RFS21158.1"/>
    </source>
</evidence>
<dbReference type="RefSeq" id="WP_116977106.1">
    <property type="nucleotide sequence ID" value="NZ_QPMM01000009.1"/>
</dbReference>
<dbReference type="EMBL" id="QPMM01000009">
    <property type="protein sequence ID" value="RFS21158.1"/>
    <property type="molecule type" value="Genomic_DNA"/>
</dbReference>
<dbReference type="OrthoDB" id="9959761at2"/>
<dbReference type="AlphaFoldDB" id="A0A3E1Y8G0"/>
<keyword evidence="1" id="KW-0812">Transmembrane</keyword>
<feature type="transmembrane region" description="Helical" evidence="1">
    <location>
        <begin position="31"/>
        <end position="48"/>
    </location>
</feature>
<organism evidence="2 3">
    <name type="scientific">Chitinophaga silvatica</name>
    <dbReference type="NCBI Taxonomy" id="2282649"/>
    <lineage>
        <taxon>Bacteria</taxon>
        <taxon>Pseudomonadati</taxon>
        <taxon>Bacteroidota</taxon>
        <taxon>Chitinophagia</taxon>
        <taxon>Chitinophagales</taxon>
        <taxon>Chitinophagaceae</taxon>
        <taxon>Chitinophaga</taxon>
    </lineage>
</organism>
<name>A0A3E1Y8G0_9BACT</name>
<sequence>MRLLLGWITIFLIAVLSIFISFNDYRYENGINMNMLLWSIVLLALGIWSLVKPKLAFILILIFYLVTAIYRYITQGGEILVFLLIHITFIVVMLLSIWVVFTKEK</sequence>
<comment type="caution">
    <text evidence="2">The sequence shown here is derived from an EMBL/GenBank/DDBJ whole genome shotgun (WGS) entry which is preliminary data.</text>
</comment>
<accession>A0A3E1Y8G0</accession>
<keyword evidence="1" id="KW-1133">Transmembrane helix</keyword>